<reference evidence="3 4" key="1">
    <citation type="submission" date="2018-10" db="EMBL/GenBank/DDBJ databases">
        <title>Draft Genome Sequence of Ralstonia pseudosolanacearum (R. solanacearum phylotype I) Strain Tg03 Isolated from Luffa cylindrica in China.</title>
        <authorList>
            <person name="Yuan G.-Q."/>
            <person name="Li Q.-Q."/>
            <person name="Zhang Y.-W."/>
        </authorList>
    </citation>
    <scope>NUCLEOTIDE SEQUENCE [LARGE SCALE GENOMIC DNA]</scope>
    <source>
        <strain evidence="3 4">Tg03</strain>
    </source>
</reference>
<evidence type="ECO:0000259" key="2">
    <source>
        <dbReference type="SMART" id="SM00912"/>
    </source>
</evidence>
<dbReference type="NCBIfam" id="TIGR01901">
    <property type="entry name" value="adhes_NPXG"/>
    <property type="match status" value="1"/>
</dbReference>
<dbReference type="OrthoDB" id="5666689at2"/>
<proteinExistence type="predicted"/>
<dbReference type="SMART" id="SM00912">
    <property type="entry name" value="Haemagg_act"/>
    <property type="match status" value="1"/>
</dbReference>
<evidence type="ECO:0000256" key="1">
    <source>
        <dbReference type="SAM" id="Phobius"/>
    </source>
</evidence>
<dbReference type="InterPro" id="IPR012334">
    <property type="entry name" value="Pectin_lyas_fold"/>
</dbReference>
<dbReference type="Pfam" id="PF05860">
    <property type="entry name" value="TPS"/>
    <property type="match status" value="1"/>
</dbReference>
<dbReference type="InterPro" id="IPR008638">
    <property type="entry name" value="FhaB/CdiA-like_TPS"/>
</dbReference>
<gene>
    <name evidence="3" type="ORF">EGA29_26800</name>
</gene>
<keyword evidence="1" id="KW-1133">Transmembrane helix</keyword>
<name>A0A454TI24_9RALS</name>
<dbReference type="InterPro" id="IPR011050">
    <property type="entry name" value="Pectin_lyase_fold/virulence"/>
</dbReference>
<dbReference type="Gene3D" id="2.160.20.10">
    <property type="entry name" value="Single-stranded right-handed beta-helix, Pectin lyase-like"/>
    <property type="match status" value="1"/>
</dbReference>
<feature type="transmembrane region" description="Helical" evidence="1">
    <location>
        <begin position="43"/>
        <end position="65"/>
    </location>
</feature>
<dbReference type="RefSeq" id="WP_123203807.1">
    <property type="nucleotide sequence ID" value="NZ_RJTL01000147.1"/>
</dbReference>
<keyword evidence="1" id="KW-0472">Membrane</keyword>
<protein>
    <submittedName>
        <fullName evidence="3">Filamentous hemagglutinin N-terminal domain-containing protein</fullName>
    </submittedName>
</protein>
<sequence length="321" mass="32734">MRQPVTARARAALEQPCAIAQQHCDRAGTADTASRHDRARRSFVARSIAAAVALISWLGPVQVSWQAARQSAATIALHGTTVDSPFTSWRTTGRLLVRWGLRQAQAGAITDPTAPIRFTPTLTQTTGQGGGVPVINVTTPNASGLSYNLLRSLTVDGIGLILNNSLAGGGTLLGGNVGRNANLATSGPASTILTQVTGTDPIRINGTVEVFGTPASVIFSAPEGIYTQGAGFTNTPRVTLSSGTPQFLNGSGANVSFDQATAVGFLVNSGRIQIDPAAGSTAGAGIEGTVGAINLIGQTVGVNAPLYAGNQINVIAGNQQV</sequence>
<evidence type="ECO:0000313" key="4">
    <source>
        <dbReference type="Proteomes" id="UP000271222"/>
    </source>
</evidence>
<dbReference type="AlphaFoldDB" id="A0A454TI24"/>
<organism evidence="3 4">
    <name type="scientific">Ralstonia pseudosolanacearum</name>
    <dbReference type="NCBI Taxonomy" id="1310165"/>
    <lineage>
        <taxon>Bacteria</taxon>
        <taxon>Pseudomonadati</taxon>
        <taxon>Pseudomonadota</taxon>
        <taxon>Betaproteobacteria</taxon>
        <taxon>Burkholderiales</taxon>
        <taxon>Burkholderiaceae</taxon>
        <taxon>Ralstonia</taxon>
        <taxon>Ralstonia solanacearum species complex</taxon>
    </lineage>
</organism>
<accession>A0A454TI24</accession>
<keyword evidence="1" id="KW-0812">Transmembrane</keyword>
<dbReference type="EMBL" id="RJTL01000147">
    <property type="protein sequence ID" value="RNL97895.1"/>
    <property type="molecule type" value="Genomic_DNA"/>
</dbReference>
<evidence type="ECO:0000313" key="3">
    <source>
        <dbReference type="EMBL" id="RNL97895.1"/>
    </source>
</evidence>
<comment type="caution">
    <text evidence="3">The sequence shown here is derived from an EMBL/GenBank/DDBJ whole genome shotgun (WGS) entry which is preliminary data.</text>
</comment>
<dbReference type="Proteomes" id="UP000271222">
    <property type="component" value="Unassembled WGS sequence"/>
</dbReference>
<feature type="non-terminal residue" evidence="3">
    <location>
        <position position="321"/>
    </location>
</feature>
<feature type="domain" description="Filamentous haemagglutinin FhaB/tRNA nuclease CdiA-like TPS" evidence="2">
    <location>
        <begin position="129"/>
        <end position="250"/>
    </location>
</feature>
<dbReference type="SUPFAM" id="SSF51126">
    <property type="entry name" value="Pectin lyase-like"/>
    <property type="match status" value="1"/>
</dbReference>